<feature type="domain" description="Aminoglycoside phosphotransferase" evidence="2">
    <location>
        <begin position="29"/>
        <end position="257"/>
    </location>
</feature>
<evidence type="ECO:0000313" key="4">
    <source>
        <dbReference type="Proteomes" id="UP000612456"/>
    </source>
</evidence>
<dbReference type="SUPFAM" id="SSF56112">
    <property type="entry name" value="Protein kinase-like (PK-like)"/>
    <property type="match status" value="1"/>
</dbReference>
<comment type="similarity">
    <text evidence="1">Belongs to the pseudomonas-type ThrB family.</text>
</comment>
<dbReference type="Pfam" id="PF01636">
    <property type="entry name" value="APH"/>
    <property type="match status" value="1"/>
</dbReference>
<sequence>MKTKLQTDESALITKLNEEYGIQADKLLFIPMGDSAYSYLLNGTAAQRYYLKVFDHHNDSQRKGIARLDGYLPATWHLYHQGLFRNLASPIRTRAGEYKIVLSDCTAVLFPFIEGESLAEAYPFSIEILQTIGKLAALLHQSTSRIAAQSLVIETYSLDFVPGLEKALSALEQIQSADDPNLQSLREHVLPRKKQIAAMLELVQKLGRAAAADPGEKVLCHGDLWGGNLIRHETGICVIDWESLIMAPPELDFMSYIGDGFEVFFSAYEKQIGHPVTINIDMLRFYAYRHHLRNLTNWLMNILYRNLDNTQRANDLEMILHHCINRWDHIEPNMQAVEAGLPNRK</sequence>
<reference evidence="3" key="2">
    <citation type="submission" date="2020-09" db="EMBL/GenBank/DDBJ databases">
        <authorList>
            <person name="Sun Q."/>
            <person name="Zhou Y."/>
        </authorList>
    </citation>
    <scope>NUCLEOTIDE SEQUENCE</scope>
    <source>
        <strain evidence="3">CGMCC 1.15178</strain>
    </source>
</reference>
<evidence type="ECO:0000256" key="1">
    <source>
        <dbReference type="ARBA" id="ARBA00038240"/>
    </source>
</evidence>
<proteinExistence type="inferred from homology"/>
<dbReference type="Gene3D" id="1.10.510.10">
    <property type="entry name" value="Transferase(Phosphotransferase) domain 1"/>
    <property type="match status" value="1"/>
</dbReference>
<evidence type="ECO:0000313" key="3">
    <source>
        <dbReference type="EMBL" id="GGD76893.1"/>
    </source>
</evidence>
<dbReference type="EMBL" id="BMHP01000002">
    <property type="protein sequence ID" value="GGD76893.1"/>
    <property type="molecule type" value="Genomic_DNA"/>
</dbReference>
<gene>
    <name evidence="3" type="ORF">GCM10010911_38750</name>
</gene>
<dbReference type="AlphaFoldDB" id="A0A917DXG5"/>
<dbReference type="PANTHER" id="PTHR21064">
    <property type="entry name" value="AMINOGLYCOSIDE PHOSPHOTRANSFERASE DOMAIN-CONTAINING PROTEIN-RELATED"/>
    <property type="match status" value="1"/>
</dbReference>
<keyword evidence="4" id="KW-1185">Reference proteome</keyword>
<dbReference type="RefSeq" id="WP_188993657.1">
    <property type="nucleotide sequence ID" value="NZ_BMHP01000002.1"/>
</dbReference>
<name>A0A917DXG5_9BACL</name>
<comment type="caution">
    <text evidence="3">The sequence shown here is derived from an EMBL/GenBank/DDBJ whole genome shotgun (WGS) entry which is preliminary data.</text>
</comment>
<organism evidence="3 4">
    <name type="scientific">Paenibacillus nasutitermitis</name>
    <dbReference type="NCBI Taxonomy" id="1652958"/>
    <lineage>
        <taxon>Bacteria</taxon>
        <taxon>Bacillati</taxon>
        <taxon>Bacillota</taxon>
        <taxon>Bacilli</taxon>
        <taxon>Bacillales</taxon>
        <taxon>Paenibacillaceae</taxon>
        <taxon>Paenibacillus</taxon>
    </lineage>
</organism>
<dbReference type="Proteomes" id="UP000612456">
    <property type="component" value="Unassembled WGS sequence"/>
</dbReference>
<protein>
    <recommendedName>
        <fullName evidence="2">Aminoglycoside phosphotransferase domain-containing protein</fullName>
    </recommendedName>
</protein>
<dbReference type="PANTHER" id="PTHR21064:SF6">
    <property type="entry name" value="AMINOGLYCOSIDE PHOSPHOTRANSFERASE DOMAIN-CONTAINING PROTEIN"/>
    <property type="match status" value="1"/>
</dbReference>
<accession>A0A917DXG5</accession>
<dbReference type="InterPro" id="IPR002575">
    <property type="entry name" value="Aminoglycoside_PTrfase"/>
</dbReference>
<evidence type="ECO:0000259" key="2">
    <source>
        <dbReference type="Pfam" id="PF01636"/>
    </source>
</evidence>
<dbReference type="Gene3D" id="1.20.58.840">
    <property type="match status" value="1"/>
</dbReference>
<dbReference type="InterPro" id="IPR011009">
    <property type="entry name" value="Kinase-like_dom_sf"/>
</dbReference>
<reference evidence="3" key="1">
    <citation type="journal article" date="2014" name="Int. J. Syst. Evol. Microbiol.">
        <title>Complete genome sequence of Corynebacterium casei LMG S-19264T (=DSM 44701T), isolated from a smear-ripened cheese.</title>
        <authorList>
            <consortium name="US DOE Joint Genome Institute (JGI-PGF)"/>
            <person name="Walter F."/>
            <person name="Albersmeier A."/>
            <person name="Kalinowski J."/>
            <person name="Ruckert C."/>
        </authorList>
    </citation>
    <scope>NUCLEOTIDE SEQUENCE</scope>
    <source>
        <strain evidence="3">CGMCC 1.15178</strain>
    </source>
</reference>
<dbReference type="Gene3D" id="3.30.200.20">
    <property type="entry name" value="Phosphorylase Kinase, domain 1"/>
    <property type="match status" value="1"/>
</dbReference>
<dbReference type="GO" id="GO:0019202">
    <property type="term" value="F:amino acid kinase activity"/>
    <property type="evidence" value="ECO:0007669"/>
    <property type="project" value="TreeGrafter"/>
</dbReference>
<dbReference type="InterPro" id="IPR050249">
    <property type="entry name" value="Pseudomonas-type_ThrB"/>
</dbReference>